<evidence type="ECO:0000313" key="6">
    <source>
        <dbReference type="EMBL" id="NNA99237.1"/>
    </source>
</evidence>
<keyword evidence="4 5" id="KW-0408">Iron</keyword>
<organism evidence="6 7">
    <name type="scientific">Pseudomonas gessardii</name>
    <dbReference type="NCBI Taxonomy" id="78544"/>
    <lineage>
        <taxon>Bacteria</taxon>
        <taxon>Pseudomonadati</taxon>
        <taxon>Pseudomonadota</taxon>
        <taxon>Gammaproteobacteria</taxon>
        <taxon>Pseudomonadales</taxon>
        <taxon>Pseudomonadaceae</taxon>
        <taxon>Pseudomonas</taxon>
    </lineage>
</organism>
<name>A0A7Y1MVP2_9PSED</name>
<evidence type="ECO:0000256" key="5">
    <source>
        <dbReference type="PIRSR" id="PIRSR604294-1"/>
    </source>
</evidence>
<dbReference type="Pfam" id="PF03055">
    <property type="entry name" value="RPE65"/>
    <property type="match status" value="1"/>
</dbReference>
<dbReference type="GO" id="GO:0046872">
    <property type="term" value="F:metal ion binding"/>
    <property type="evidence" value="ECO:0007669"/>
    <property type="project" value="UniProtKB-KW"/>
</dbReference>
<dbReference type="PANTHER" id="PTHR10543:SF89">
    <property type="entry name" value="CAROTENOID 9,10(9',10')-CLEAVAGE DIOXYGENASE 1"/>
    <property type="match status" value="1"/>
</dbReference>
<dbReference type="Proteomes" id="UP000542111">
    <property type="component" value="Unassembled WGS sequence"/>
</dbReference>
<feature type="binding site" evidence="5">
    <location>
        <position position="487"/>
    </location>
    <ligand>
        <name>Fe cation</name>
        <dbReference type="ChEBI" id="CHEBI:24875"/>
        <note>catalytic</note>
    </ligand>
</feature>
<dbReference type="GO" id="GO:0016121">
    <property type="term" value="P:carotene catabolic process"/>
    <property type="evidence" value="ECO:0007669"/>
    <property type="project" value="TreeGrafter"/>
</dbReference>
<dbReference type="EMBL" id="JAAQYP010000087">
    <property type="protein sequence ID" value="NNA99237.1"/>
    <property type="molecule type" value="Genomic_DNA"/>
</dbReference>
<reference evidence="6 7" key="1">
    <citation type="journal article" date="2020" name="Front. Microbiol.">
        <title>Genetic Organization of the aprX-lipA2 Operon Affects the Proteolytic Potential of Pseudomonas Species in Milk.</title>
        <authorList>
            <person name="Maier C."/>
            <person name="Huptas C."/>
            <person name="von Neubeck M."/>
            <person name="Scherer S."/>
            <person name="Wenning M."/>
            <person name="Lucking G."/>
        </authorList>
    </citation>
    <scope>NUCLEOTIDE SEQUENCE [LARGE SCALE GENOMIC DNA]</scope>
    <source>
        <strain evidence="6 7">G4779</strain>
    </source>
</reference>
<keyword evidence="2 5" id="KW-0479">Metal-binding</keyword>
<feature type="binding site" evidence="5">
    <location>
        <position position="233"/>
    </location>
    <ligand>
        <name>Fe cation</name>
        <dbReference type="ChEBI" id="CHEBI:24875"/>
        <note>catalytic</note>
    </ligand>
</feature>
<sequence length="492" mass="55669">MLLVINITVCLSLIVRGKRCPVFHGARPPISNEIIANELRIEGTVPPELEGVLFRTGSNQRWEPARPDRYHWFDGDGMVHGFYISNGAVNYRNKWVRTEGFKEEEAAGRSLYNGIYGSYEVAQPQLEKGPAAVKQVANVNVVEIDGRVLALQEAGRHYYELDRNTLETIGTFDFHGAIDALVTAHIHTDAAKNELLLYTVEPETRRFVCALADKQGNILKQHVVTLDAPAYIHDFMFTENHFVFFFGPINWRPESPDRVPAGKSAWTFDPKQSNRTLVVHRQTGATQWFTDEAYQTTHFVNAYEEDGKIIVDGCVSDLQFVDDIKVENFFPFPFPDAGRSPFTPPALYRWTLDLDAGQMTRARVGNFSVEFPRINEKLLGAKHQYGYFAGVHQPKSDSHDFNCLIKHDFISGKTEYQTLEGDRDVSPAEPIFVAKPDAVSEDDGWLLVVWWDPQTNKSELVIHDASDFTGAPLARVKLDHHIPLGFHGNWIP</sequence>
<evidence type="ECO:0000256" key="2">
    <source>
        <dbReference type="ARBA" id="ARBA00022723"/>
    </source>
</evidence>
<keyword evidence="3" id="KW-0560">Oxidoreductase</keyword>
<protein>
    <submittedName>
        <fullName evidence="6">Carotenoid oxygenase family protein</fullName>
    </submittedName>
</protein>
<comment type="cofactor">
    <cofactor evidence="5">
        <name>Fe(2+)</name>
        <dbReference type="ChEBI" id="CHEBI:29033"/>
    </cofactor>
    <text evidence="5">Binds 1 Fe(2+) ion per subunit.</text>
</comment>
<dbReference type="InterPro" id="IPR004294">
    <property type="entry name" value="Carotenoid_Oase"/>
</dbReference>
<dbReference type="PANTHER" id="PTHR10543">
    <property type="entry name" value="BETA-CAROTENE DIOXYGENASE"/>
    <property type="match status" value="1"/>
</dbReference>
<proteinExistence type="inferred from homology"/>
<evidence type="ECO:0000313" key="7">
    <source>
        <dbReference type="Proteomes" id="UP000542111"/>
    </source>
</evidence>
<comment type="caution">
    <text evidence="6">The sequence shown here is derived from an EMBL/GenBank/DDBJ whole genome shotgun (WGS) entry which is preliminary data.</text>
</comment>
<accession>A0A7Y1MVP2</accession>
<dbReference type="AlphaFoldDB" id="A0A7Y1MVP2"/>
<evidence type="ECO:0000256" key="3">
    <source>
        <dbReference type="ARBA" id="ARBA00023002"/>
    </source>
</evidence>
<comment type="similarity">
    <text evidence="1">Belongs to the carotenoid oxygenase family.</text>
</comment>
<feature type="binding site" evidence="5">
    <location>
        <position position="185"/>
    </location>
    <ligand>
        <name>Fe cation</name>
        <dbReference type="ChEBI" id="CHEBI:24875"/>
        <note>catalytic</note>
    </ligand>
</feature>
<dbReference type="GO" id="GO:0010436">
    <property type="term" value="F:carotenoid dioxygenase activity"/>
    <property type="evidence" value="ECO:0007669"/>
    <property type="project" value="TreeGrafter"/>
</dbReference>
<evidence type="ECO:0000256" key="1">
    <source>
        <dbReference type="ARBA" id="ARBA00006787"/>
    </source>
</evidence>
<feature type="binding site" evidence="5">
    <location>
        <position position="298"/>
    </location>
    <ligand>
        <name>Fe cation</name>
        <dbReference type="ChEBI" id="CHEBI:24875"/>
        <note>catalytic</note>
    </ligand>
</feature>
<evidence type="ECO:0000256" key="4">
    <source>
        <dbReference type="ARBA" id="ARBA00023004"/>
    </source>
</evidence>
<gene>
    <name evidence="6" type="ORF">HBO33_29275</name>
</gene>